<dbReference type="Proteomes" id="UP000176501">
    <property type="component" value="Unassembled WGS sequence"/>
</dbReference>
<dbReference type="AlphaFoldDB" id="A0A1F7W6I2"/>
<name>A0A1F7W6I2_9BACT</name>
<accession>A0A1F7W6I2</accession>
<evidence type="ECO:0000259" key="1">
    <source>
        <dbReference type="Pfam" id="PF00534"/>
    </source>
</evidence>
<evidence type="ECO:0000259" key="2">
    <source>
        <dbReference type="Pfam" id="PF13439"/>
    </source>
</evidence>
<dbReference type="EMBL" id="MGFE01000020">
    <property type="protein sequence ID" value="OGL98379.1"/>
    <property type="molecule type" value="Genomic_DNA"/>
</dbReference>
<evidence type="ECO:0008006" key="5">
    <source>
        <dbReference type="Google" id="ProtNLM"/>
    </source>
</evidence>
<dbReference type="Gene3D" id="3.40.50.2000">
    <property type="entry name" value="Glycogen Phosphorylase B"/>
    <property type="match status" value="2"/>
</dbReference>
<dbReference type="GO" id="GO:0016757">
    <property type="term" value="F:glycosyltransferase activity"/>
    <property type="evidence" value="ECO:0007669"/>
    <property type="project" value="InterPro"/>
</dbReference>
<dbReference type="InterPro" id="IPR028098">
    <property type="entry name" value="Glyco_trans_4-like_N"/>
</dbReference>
<dbReference type="SUPFAM" id="SSF53756">
    <property type="entry name" value="UDP-Glycosyltransferase/glycogen phosphorylase"/>
    <property type="match status" value="1"/>
</dbReference>
<gene>
    <name evidence="3" type="ORF">A2304_01635</name>
</gene>
<protein>
    <recommendedName>
        <fullName evidence="5">Glycosyltransferase subfamily 4-like N-terminal domain-containing protein</fullName>
    </recommendedName>
</protein>
<dbReference type="InterPro" id="IPR001296">
    <property type="entry name" value="Glyco_trans_1"/>
</dbReference>
<dbReference type="InterPro" id="IPR050194">
    <property type="entry name" value="Glycosyltransferase_grp1"/>
</dbReference>
<dbReference type="Pfam" id="PF13439">
    <property type="entry name" value="Glyco_transf_4"/>
    <property type="match status" value="1"/>
</dbReference>
<evidence type="ECO:0000313" key="3">
    <source>
        <dbReference type="EMBL" id="OGL98379.1"/>
    </source>
</evidence>
<evidence type="ECO:0000313" key="4">
    <source>
        <dbReference type="Proteomes" id="UP000176501"/>
    </source>
</evidence>
<comment type="caution">
    <text evidence="3">The sequence shown here is derived from an EMBL/GenBank/DDBJ whole genome shotgun (WGS) entry which is preliminary data.</text>
</comment>
<reference evidence="3 4" key="1">
    <citation type="journal article" date="2016" name="Nat. Commun.">
        <title>Thousands of microbial genomes shed light on interconnected biogeochemical processes in an aquifer system.</title>
        <authorList>
            <person name="Anantharaman K."/>
            <person name="Brown C.T."/>
            <person name="Hug L.A."/>
            <person name="Sharon I."/>
            <person name="Castelle C.J."/>
            <person name="Probst A.J."/>
            <person name="Thomas B.C."/>
            <person name="Singh A."/>
            <person name="Wilkins M.J."/>
            <person name="Karaoz U."/>
            <person name="Brodie E.L."/>
            <person name="Williams K.H."/>
            <person name="Hubbard S.S."/>
            <person name="Banfield J.F."/>
        </authorList>
    </citation>
    <scope>NUCLEOTIDE SEQUENCE [LARGE SCALE GENOMIC DNA]</scope>
</reference>
<organism evidence="3 4">
    <name type="scientific">Candidatus Uhrbacteria bacterium RIFOXYB2_FULL_57_15</name>
    <dbReference type="NCBI Taxonomy" id="1802422"/>
    <lineage>
        <taxon>Bacteria</taxon>
        <taxon>Candidatus Uhriibacteriota</taxon>
    </lineage>
</organism>
<feature type="domain" description="Glycosyl transferase family 1" evidence="1">
    <location>
        <begin position="187"/>
        <end position="354"/>
    </location>
</feature>
<sequence>MVKVAQVVCTYPPYRGGMGRVAHEYTERLRQRDYDVHVFTPRYQRVTDDPKYVHRIPSPLHVGNAGVVPSLLRRLSGFDIVHLHYPFFGGAEPTIVGKALRSNQKLVITYHHDPVVQGIRNAIYEAHRRLLFPWLVSRADTILVSSREYAESSDLRNVARALDRVEVMPFGIDLGRFHPGKEPGLRARMAWRDDVPVFLFVGGLDQAHHFKGLPVMLEALAGLGPYPWRCVVVGDGALRATFEANAKESAFDERIAFVGNVSDEELSRYYRMADIHCFPSTERAEAFGIVALEAAASGIPCIASDLPGVRGVVLNGETGLLVPPGDPQELRKAMLLLLEQVDLRMRLGEAARRRAEAEFAWDPLMSRLEHVYRCL</sequence>
<feature type="domain" description="Glycosyltransferase subfamily 4-like N-terminal" evidence="2">
    <location>
        <begin position="16"/>
        <end position="176"/>
    </location>
</feature>
<dbReference type="PANTHER" id="PTHR45947">
    <property type="entry name" value="SULFOQUINOVOSYL TRANSFERASE SQD2"/>
    <property type="match status" value="1"/>
</dbReference>
<dbReference type="Pfam" id="PF00534">
    <property type="entry name" value="Glycos_transf_1"/>
    <property type="match status" value="1"/>
</dbReference>
<dbReference type="PANTHER" id="PTHR45947:SF3">
    <property type="entry name" value="SULFOQUINOVOSYL TRANSFERASE SQD2"/>
    <property type="match status" value="1"/>
</dbReference>
<proteinExistence type="predicted"/>